<dbReference type="Proteomes" id="UP000320672">
    <property type="component" value="Chromosome"/>
</dbReference>
<dbReference type="KEGG" id="rml:FF011L_27630"/>
<dbReference type="InterPro" id="IPR050738">
    <property type="entry name" value="Sulfatase"/>
</dbReference>
<sequence>MTTQIHSTLDSVSYPIAANRFARIRGMTAGRWMVIAFLLLQTAFVKADPPNILIITADNLGYGDLPIYNPASPIIAPNLERLASQGARLTNFYTASPTCTVSRACLLTGRIPQRHGLVNQLAGVEGNYGIGLSQKEILVPQILKRSTQSYSTGCFGKWNIGFAEGSRPTERGFDEFLGHASGNIDYYHHIYAGKHDLFKGTNPFDATGTYSTDLFADAAIDFIRRKSSSKDCWFCYVPFNAPHFPSARNKQPGQKNEYQAPDEAFAAYGVSADQADPKRRYDAVVTALDAAIGRLIDAVDDSAAADNTFVFFFSDNGAFQLGRKGLDVGDNAPLKSGGVTCWEGGLRVPALARWPGKIAAGSVVSEPLWSPDLMIACARLSGTELPTDRTFDGRNPLPVLCNGAASPHESMFFNFRSHAALRQGDWKIVREKPTAAWQLFNLAEDIGESHDLAARKPETVAELEQTFAEWNTSL</sequence>
<evidence type="ECO:0000313" key="4">
    <source>
        <dbReference type="EMBL" id="QDS93986.1"/>
    </source>
</evidence>
<dbReference type="Gene3D" id="3.30.1120.10">
    <property type="match status" value="1"/>
</dbReference>
<dbReference type="SUPFAM" id="SSF53649">
    <property type="entry name" value="Alkaline phosphatase-like"/>
    <property type="match status" value="1"/>
</dbReference>
<accession>A0A517MGJ6</accession>
<name>A0A517MGJ6_9BACT</name>
<dbReference type="GO" id="GO:0004065">
    <property type="term" value="F:arylsulfatase activity"/>
    <property type="evidence" value="ECO:0007669"/>
    <property type="project" value="UniProtKB-EC"/>
</dbReference>
<keyword evidence="2 4" id="KW-0378">Hydrolase</keyword>
<reference evidence="4 5" key="1">
    <citation type="submission" date="2019-02" db="EMBL/GenBank/DDBJ databases">
        <title>Deep-cultivation of Planctomycetes and their phenomic and genomic characterization uncovers novel biology.</title>
        <authorList>
            <person name="Wiegand S."/>
            <person name="Jogler M."/>
            <person name="Boedeker C."/>
            <person name="Pinto D."/>
            <person name="Vollmers J."/>
            <person name="Rivas-Marin E."/>
            <person name="Kohn T."/>
            <person name="Peeters S.H."/>
            <person name="Heuer A."/>
            <person name="Rast P."/>
            <person name="Oberbeckmann S."/>
            <person name="Bunk B."/>
            <person name="Jeske O."/>
            <person name="Meyerdierks A."/>
            <person name="Storesund J.E."/>
            <person name="Kallscheuer N."/>
            <person name="Luecker S."/>
            <person name="Lage O.M."/>
            <person name="Pohl T."/>
            <person name="Merkel B.J."/>
            <person name="Hornburger P."/>
            <person name="Mueller R.-W."/>
            <person name="Bruemmer F."/>
            <person name="Labrenz M."/>
            <person name="Spormann A.M."/>
            <person name="Op den Camp H."/>
            <person name="Overmann J."/>
            <person name="Amann R."/>
            <person name="Jetten M.S.M."/>
            <person name="Mascher T."/>
            <person name="Medema M.H."/>
            <person name="Devos D.P."/>
            <person name="Kaster A.-K."/>
            <person name="Ovreas L."/>
            <person name="Rohde M."/>
            <person name="Galperin M.Y."/>
            <person name="Jogler C."/>
        </authorList>
    </citation>
    <scope>NUCLEOTIDE SEQUENCE [LARGE SCALE GENOMIC DNA]</scope>
    <source>
        <strain evidence="4 5">FF011L</strain>
    </source>
</reference>
<dbReference type="Pfam" id="PF00884">
    <property type="entry name" value="Sulfatase"/>
    <property type="match status" value="1"/>
</dbReference>
<gene>
    <name evidence="4" type="primary">atsA_23</name>
    <name evidence="4" type="ORF">FF011L_27630</name>
</gene>
<dbReference type="Gene3D" id="3.40.720.10">
    <property type="entry name" value="Alkaline Phosphatase, subunit A"/>
    <property type="match status" value="1"/>
</dbReference>
<comment type="similarity">
    <text evidence="1">Belongs to the sulfatase family.</text>
</comment>
<feature type="domain" description="Sulfatase N-terminal" evidence="3">
    <location>
        <begin position="50"/>
        <end position="367"/>
    </location>
</feature>
<dbReference type="EC" id="3.1.6.1" evidence="4"/>
<dbReference type="InterPro" id="IPR000917">
    <property type="entry name" value="Sulfatase_N"/>
</dbReference>
<evidence type="ECO:0000313" key="5">
    <source>
        <dbReference type="Proteomes" id="UP000320672"/>
    </source>
</evidence>
<dbReference type="AlphaFoldDB" id="A0A517MGJ6"/>
<organism evidence="4 5">
    <name type="scientific">Roseimaritima multifibrata</name>
    <dbReference type="NCBI Taxonomy" id="1930274"/>
    <lineage>
        <taxon>Bacteria</taxon>
        <taxon>Pseudomonadati</taxon>
        <taxon>Planctomycetota</taxon>
        <taxon>Planctomycetia</taxon>
        <taxon>Pirellulales</taxon>
        <taxon>Pirellulaceae</taxon>
        <taxon>Roseimaritima</taxon>
    </lineage>
</organism>
<dbReference type="RefSeq" id="WP_218933182.1">
    <property type="nucleotide sequence ID" value="NZ_CP036262.1"/>
</dbReference>
<protein>
    <submittedName>
        <fullName evidence="4">Arylsulfatase</fullName>
        <ecNumber evidence="4">3.1.6.1</ecNumber>
    </submittedName>
</protein>
<dbReference type="PANTHER" id="PTHR42693:SF53">
    <property type="entry name" value="ENDO-4-O-SULFATASE"/>
    <property type="match status" value="1"/>
</dbReference>
<dbReference type="PANTHER" id="PTHR42693">
    <property type="entry name" value="ARYLSULFATASE FAMILY MEMBER"/>
    <property type="match status" value="1"/>
</dbReference>
<evidence type="ECO:0000256" key="1">
    <source>
        <dbReference type="ARBA" id="ARBA00008779"/>
    </source>
</evidence>
<evidence type="ECO:0000256" key="2">
    <source>
        <dbReference type="ARBA" id="ARBA00022801"/>
    </source>
</evidence>
<keyword evidence="5" id="KW-1185">Reference proteome</keyword>
<dbReference type="EMBL" id="CP036262">
    <property type="protein sequence ID" value="QDS93986.1"/>
    <property type="molecule type" value="Genomic_DNA"/>
</dbReference>
<proteinExistence type="inferred from homology"/>
<evidence type="ECO:0000259" key="3">
    <source>
        <dbReference type="Pfam" id="PF00884"/>
    </source>
</evidence>
<dbReference type="InterPro" id="IPR017850">
    <property type="entry name" value="Alkaline_phosphatase_core_sf"/>
</dbReference>